<accession>A0A8C5WYX1</accession>
<evidence type="ECO:0000313" key="3">
    <source>
        <dbReference type="Proteomes" id="UP000694406"/>
    </source>
</evidence>
<feature type="transmembrane region" description="Helical" evidence="1">
    <location>
        <begin position="23"/>
        <end position="42"/>
    </location>
</feature>
<proteinExistence type="predicted"/>
<dbReference type="Ensembl" id="ENSLLTT00000024193.1">
    <property type="protein sequence ID" value="ENSLLTP00000023338.1"/>
    <property type="gene ID" value="ENSLLTG00000017242.1"/>
</dbReference>
<dbReference type="GeneTree" id="ENSGT00980000200282"/>
<protein>
    <submittedName>
        <fullName evidence="2">Uncharacterized protein</fullName>
    </submittedName>
</protein>
<organism evidence="2 3">
    <name type="scientific">Laticauda laticaudata</name>
    <name type="common">Blue-ringed sea krait</name>
    <name type="synonym">Blue-lipped sea krait</name>
    <dbReference type="NCBI Taxonomy" id="8630"/>
    <lineage>
        <taxon>Eukaryota</taxon>
        <taxon>Metazoa</taxon>
        <taxon>Chordata</taxon>
        <taxon>Craniata</taxon>
        <taxon>Vertebrata</taxon>
        <taxon>Euteleostomi</taxon>
        <taxon>Lepidosauria</taxon>
        <taxon>Squamata</taxon>
        <taxon>Bifurcata</taxon>
        <taxon>Unidentata</taxon>
        <taxon>Episquamata</taxon>
        <taxon>Toxicofera</taxon>
        <taxon>Serpentes</taxon>
        <taxon>Colubroidea</taxon>
        <taxon>Elapidae</taxon>
        <taxon>Laticaudinae</taxon>
        <taxon>Laticauda</taxon>
    </lineage>
</organism>
<dbReference type="Proteomes" id="UP000694406">
    <property type="component" value="Unplaced"/>
</dbReference>
<reference evidence="2" key="1">
    <citation type="submission" date="2025-08" db="UniProtKB">
        <authorList>
            <consortium name="Ensembl"/>
        </authorList>
    </citation>
    <scope>IDENTIFICATION</scope>
</reference>
<sequence length="138" mass="15674">EEFFSRLVVALHAVFEAHCFLDAVYLLLVAALVFHCPFLGFLQCTLQANRNAVHSKAKRTFVFFASNLPLRQRPSSASNLTIVSLRVLFFSFSFSNFFFHCSAVNSRFTDAVFLIVLALKWERIRIEHVCSCSTTTDA</sequence>
<keyword evidence="1" id="KW-0472">Membrane</keyword>
<keyword evidence="1" id="KW-1133">Transmembrane helix</keyword>
<evidence type="ECO:0000256" key="1">
    <source>
        <dbReference type="SAM" id="Phobius"/>
    </source>
</evidence>
<name>A0A8C5WYX1_LATLA</name>
<evidence type="ECO:0000313" key="2">
    <source>
        <dbReference type="Ensembl" id="ENSLLTP00000023338.1"/>
    </source>
</evidence>
<keyword evidence="1" id="KW-0812">Transmembrane</keyword>
<dbReference type="AlphaFoldDB" id="A0A8C5WYX1"/>
<reference evidence="2" key="2">
    <citation type="submission" date="2025-09" db="UniProtKB">
        <authorList>
            <consortium name="Ensembl"/>
        </authorList>
    </citation>
    <scope>IDENTIFICATION</scope>
</reference>
<keyword evidence="3" id="KW-1185">Reference proteome</keyword>